<evidence type="ECO:0000256" key="8">
    <source>
        <dbReference type="ARBA" id="ARBA00022884"/>
    </source>
</evidence>
<dbReference type="GO" id="GO:0042393">
    <property type="term" value="F:histone binding"/>
    <property type="evidence" value="ECO:0007669"/>
    <property type="project" value="TreeGrafter"/>
</dbReference>
<comment type="similarity">
    <text evidence="3 17">Belongs to the SSRP1 family.</text>
</comment>
<evidence type="ECO:0000256" key="12">
    <source>
        <dbReference type="ARBA" id="ARBA00023204"/>
    </source>
</evidence>
<feature type="DNA-binding region" description="HMG box" evidence="16">
    <location>
        <begin position="543"/>
        <end position="609"/>
    </location>
</feature>
<gene>
    <name evidence="20" type="ORF">PVAND_002332</name>
</gene>
<dbReference type="GO" id="GO:0006281">
    <property type="term" value="P:DNA repair"/>
    <property type="evidence" value="ECO:0007669"/>
    <property type="project" value="UniProtKB-KW"/>
</dbReference>
<dbReference type="GO" id="GO:0003677">
    <property type="term" value="F:DNA binding"/>
    <property type="evidence" value="ECO:0007669"/>
    <property type="project" value="UniProtKB-UniRule"/>
</dbReference>
<dbReference type="InterPro" id="IPR038167">
    <property type="entry name" value="SSRP1_sf"/>
</dbReference>
<dbReference type="Pfam" id="PF00505">
    <property type="entry name" value="HMG_box"/>
    <property type="match status" value="1"/>
</dbReference>
<dbReference type="AlphaFoldDB" id="A0A9J6BS47"/>
<dbReference type="EMBL" id="JADBJN010000003">
    <property type="protein sequence ID" value="KAG5672182.1"/>
    <property type="molecule type" value="Genomic_DNA"/>
</dbReference>
<keyword evidence="9 17" id="KW-0805">Transcription regulation</keyword>
<dbReference type="PROSITE" id="PS50118">
    <property type="entry name" value="HMG_BOX_2"/>
    <property type="match status" value="1"/>
</dbReference>
<dbReference type="InterPro" id="IPR013719">
    <property type="entry name" value="RTT106/SPT16-like_middle_dom"/>
</dbReference>
<keyword evidence="8" id="KW-0694">RNA-binding</keyword>
<feature type="compositionally biased region" description="Basic residues" evidence="18">
    <location>
        <begin position="508"/>
        <end position="521"/>
    </location>
</feature>
<dbReference type="OrthoDB" id="498543at2759"/>
<reference evidence="20" key="1">
    <citation type="submission" date="2021-03" db="EMBL/GenBank/DDBJ databases">
        <title>Chromosome level genome of the anhydrobiotic midge Polypedilum vanderplanki.</title>
        <authorList>
            <person name="Yoshida Y."/>
            <person name="Kikawada T."/>
            <person name="Gusev O."/>
        </authorList>
    </citation>
    <scope>NUCLEOTIDE SEQUENCE</scope>
    <source>
        <strain evidence="20">NIAS01</strain>
        <tissue evidence="20">Whole body or cell culture</tissue>
    </source>
</reference>
<feature type="compositionally biased region" description="Basic and acidic residues" evidence="18">
    <location>
        <begin position="578"/>
        <end position="609"/>
    </location>
</feature>
<evidence type="ECO:0000256" key="10">
    <source>
        <dbReference type="ARBA" id="ARBA00023125"/>
    </source>
</evidence>
<dbReference type="FunFam" id="1.10.30.10:FF:000036">
    <property type="entry name" value="high mobility group protein D"/>
    <property type="match status" value="1"/>
</dbReference>
<sequence length="689" mass="77626">MDFLEFSSISAEQRGCMASGRLKLTNDTIIWKSDKTGKVEEISADNIETANYQRFVGHFGLRLFMKNGSLHRFTGFKEDEKKLAEFFKKHYKLEMLEKELSMRGWNWGTVHFNGDILSFDINDKCAFEIPLTNVSQCTTGKNEVTLEFHQNDDAPVSLIEMRYHIPTTEAGDTDPVDAFYENIIKKASVLSMSGDAIAVFKEIHCLTPRGRYDIKVFQTFFQLHGKTFDYKIPLSTVLRLFLLPHKDNRQMFFVAALDPPIKQGQTRYHFLVFLFGMEEETSIELPFSESELKEKYDDKLTKEMSGPVYEVLGKIMKTVINRKLTGPGTFIGHSGTPAVGCSYKAAAGYLYPLERGFMFVHKPPLHIRFEEISCVNFARGGGSTKSFDFEVELKSGTQHTFSSIEKEEYSKLYDFIISKKITVKNTGKMTSNYAEDFGDSDKEEPDAYLARVKAEAQERDSDESASDEESTDEDFNPNEKAESDVAEEFDSNVSSSESDEGSGDESKKKKKKEKKEKHREKKSSDSSKKTSKKSKKSKDENAPKRATTAFMLWLNANREKIKKDNPGIKVTEIAKKGGELWAELKDKSEWESKALKDKERYTKEMEVYKESGGSKSSGSGEKRKKSKSSSSPAKSAVTGGSGAGFKSKEYISDDSSSADDDDDDDDGKSKKKKAKKDESSAASSEDDDD</sequence>
<dbReference type="CDD" id="cd21994">
    <property type="entry name" value="HMG-box_SSRP1-like"/>
    <property type="match status" value="1"/>
</dbReference>
<comment type="function">
    <text evidence="15">Component of the FACT complex, a general chromatin factor that acts to reorganize nucleosomes. The FACT complex is involved in multiple processes that require DNA as a template such as mRNA elongation, DNA replication and DNA repair. During transcription elongation the FACT complex acts as a histone chaperone that both destabilizes and restores nucleosomal structure. It facilitates the passage of RNA polymerase II and transcription by promoting the dissociation of one histone H2A-H2B dimer from the nucleosome, then subsequently promotes the reestablishment of the nucleosome following the passage of RNA polymerase II. Binds specifically to single-stranded DNA and RNA with highest affinity for nucleotides G and U. The FACT complex is required for expression of Hox genes.</text>
</comment>
<dbReference type="InterPro" id="IPR011993">
    <property type="entry name" value="PH-like_dom_sf"/>
</dbReference>
<dbReference type="PRINTS" id="PR00887">
    <property type="entry name" value="SSRCOGNITION"/>
</dbReference>
<dbReference type="PANTHER" id="PTHR45849">
    <property type="entry name" value="FACT COMPLEX SUBUNIT SSRP1"/>
    <property type="match status" value="1"/>
</dbReference>
<name>A0A9J6BS47_POLVA</name>
<comment type="similarity">
    <text evidence="2">Belongs to the HMGB family.</text>
</comment>
<dbReference type="Pfam" id="PF08512">
    <property type="entry name" value="Rttp106-like_middle"/>
    <property type="match status" value="1"/>
</dbReference>
<dbReference type="Pfam" id="PF03531">
    <property type="entry name" value="SSrecog"/>
    <property type="match status" value="1"/>
</dbReference>
<dbReference type="Gene3D" id="2.30.29.150">
    <property type="match status" value="1"/>
</dbReference>
<accession>A0A9J6BS47</accession>
<evidence type="ECO:0000256" key="16">
    <source>
        <dbReference type="PROSITE-ProRule" id="PRU00267"/>
    </source>
</evidence>
<evidence type="ECO:0000256" key="1">
    <source>
        <dbReference type="ARBA" id="ARBA00004604"/>
    </source>
</evidence>
<evidence type="ECO:0000256" key="13">
    <source>
        <dbReference type="ARBA" id="ARBA00023242"/>
    </source>
</evidence>
<organism evidence="20 21">
    <name type="scientific">Polypedilum vanderplanki</name>
    <name type="common">Sleeping chironomid midge</name>
    <dbReference type="NCBI Taxonomy" id="319348"/>
    <lineage>
        <taxon>Eukaryota</taxon>
        <taxon>Metazoa</taxon>
        <taxon>Ecdysozoa</taxon>
        <taxon>Arthropoda</taxon>
        <taxon>Hexapoda</taxon>
        <taxon>Insecta</taxon>
        <taxon>Pterygota</taxon>
        <taxon>Neoptera</taxon>
        <taxon>Endopterygota</taxon>
        <taxon>Diptera</taxon>
        <taxon>Nematocera</taxon>
        <taxon>Chironomoidea</taxon>
        <taxon>Chironomidae</taxon>
        <taxon>Chironominae</taxon>
        <taxon>Polypedilum</taxon>
        <taxon>Polypedilum</taxon>
    </lineage>
</organism>
<dbReference type="Gene3D" id="2.30.29.220">
    <property type="entry name" value="Structure-specific recognition protein (SSRP1)"/>
    <property type="match status" value="1"/>
</dbReference>
<feature type="compositionally biased region" description="Acidic residues" evidence="18">
    <location>
        <begin position="460"/>
        <end position="476"/>
    </location>
</feature>
<dbReference type="Pfam" id="PF17292">
    <property type="entry name" value="POB3_N"/>
    <property type="match status" value="1"/>
</dbReference>
<dbReference type="InterPro" id="IPR048993">
    <property type="entry name" value="SSRP1-like_PH1"/>
</dbReference>
<comment type="caution">
    <text evidence="20">The sequence shown here is derived from an EMBL/GenBank/DDBJ whole genome shotgun (WGS) entry which is preliminary data.</text>
</comment>
<evidence type="ECO:0000256" key="7">
    <source>
        <dbReference type="ARBA" id="ARBA00022763"/>
    </source>
</evidence>
<dbReference type="GO" id="GO:0031491">
    <property type="term" value="F:nucleosome binding"/>
    <property type="evidence" value="ECO:0007669"/>
    <property type="project" value="TreeGrafter"/>
</dbReference>
<keyword evidence="12 17" id="KW-0234">DNA repair</keyword>
<dbReference type="SMART" id="SM01287">
    <property type="entry name" value="Rtt106"/>
    <property type="match status" value="1"/>
</dbReference>
<evidence type="ECO:0000256" key="9">
    <source>
        <dbReference type="ARBA" id="ARBA00023015"/>
    </source>
</evidence>
<keyword evidence="5 17" id="KW-0158">Chromosome</keyword>
<evidence type="ECO:0000256" key="17">
    <source>
        <dbReference type="RuleBase" id="RU364013"/>
    </source>
</evidence>
<dbReference type="PANTHER" id="PTHR45849:SF1">
    <property type="entry name" value="FACT COMPLEX SUBUNIT SSRP1"/>
    <property type="match status" value="1"/>
</dbReference>
<dbReference type="Pfam" id="PF21103">
    <property type="entry name" value="PH1_SSRP1-like"/>
    <property type="match status" value="1"/>
</dbReference>
<dbReference type="FunFam" id="2.30.29.220:FF:000001">
    <property type="entry name" value="FACT complex subunit SSRP1"/>
    <property type="match status" value="1"/>
</dbReference>
<dbReference type="SMART" id="SM00398">
    <property type="entry name" value="HMG"/>
    <property type="match status" value="1"/>
</dbReference>
<feature type="region of interest" description="Disordered" evidence="18">
    <location>
        <begin position="578"/>
        <end position="689"/>
    </location>
</feature>
<comment type="subcellular location">
    <subcellularLocation>
        <location evidence="1">Nucleus</location>
        <location evidence="1">Nucleolus</location>
    </subcellularLocation>
    <subcellularLocation>
        <location evidence="17">Nucleus</location>
    </subcellularLocation>
    <subcellularLocation>
        <location evidence="17">Chromosome</location>
    </subcellularLocation>
</comment>
<dbReference type="SUPFAM" id="SSF50729">
    <property type="entry name" value="PH domain-like"/>
    <property type="match status" value="1"/>
</dbReference>
<feature type="region of interest" description="Disordered" evidence="18">
    <location>
        <begin position="453"/>
        <end position="546"/>
    </location>
</feature>
<evidence type="ECO:0000256" key="2">
    <source>
        <dbReference type="ARBA" id="ARBA00008774"/>
    </source>
</evidence>
<dbReference type="InterPro" id="IPR036910">
    <property type="entry name" value="HMG_box_dom_sf"/>
</dbReference>
<keyword evidence="13 16" id="KW-0539">Nucleus</keyword>
<dbReference type="InterPro" id="IPR000969">
    <property type="entry name" value="SSRP1/POB3"/>
</dbReference>
<dbReference type="InterPro" id="IPR024954">
    <property type="entry name" value="SSRP1_DD"/>
</dbReference>
<keyword evidence="11 17" id="KW-0804">Transcription</keyword>
<dbReference type="SUPFAM" id="SSF47095">
    <property type="entry name" value="HMG-box"/>
    <property type="match status" value="1"/>
</dbReference>
<feature type="domain" description="HMG box" evidence="19">
    <location>
        <begin position="543"/>
        <end position="609"/>
    </location>
</feature>
<feature type="compositionally biased region" description="Acidic residues" evidence="18">
    <location>
        <begin position="656"/>
        <end position="666"/>
    </location>
</feature>
<evidence type="ECO:0000256" key="18">
    <source>
        <dbReference type="SAM" id="MobiDB-lite"/>
    </source>
</evidence>
<dbReference type="Gene3D" id="1.10.30.10">
    <property type="entry name" value="High mobility group box domain"/>
    <property type="match status" value="1"/>
</dbReference>
<dbReference type="CDD" id="cd13230">
    <property type="entry name" value="PH1_SSRP1-like"/>
    <property type="match status" value="1"/>
</dbReference>
<evidence type="ECO:0000256" key="4">
    <source>
        <dbReference type="ARBA" id="ARBA00016104"/>
    </source>
</evidence>
<dbReference type="FunFam" id="2.30.29.30:FF:000119">
    <property type="entry name" value="FACT complex subunit SSRP1"/>
    <property type="match status" value="1"/>
</dbReference>
<dbReference type="GO" id="GO:0035101">
    <property type="term" value="C:FACT complex"/>
    <property type="evidence" value="ECO:0007669"/>
    <property type="project" value="TreeGrafter"/>
</dbReference>
<evidence type="ECO:0000256" key="3">
    <source>
        <dbReference type="ARBA" id="ARBA00010060"/>
    </source>
</evidence>
<dbReference type="Proteomes" id="UP001107558">
    <property type="component" value="Chromosome 3"/>
</dbReference>
<dbReference type="CDD" id="cd13231">
    <property type="entry name" value="PH2_SSRP1-like"/>
    <property type="match status" value="1"/>
</dbReference>
<dbReference type="FunFam" id="2.30.29.150:FF:000001">
    <property type="entry name" value="Fact complex subunit ssrp1"/>
    <property type="match status" value="1"/>
</dbReference>
<dbReference type="GO" id="GO:1902275">
    <property type="term" value="P:regulation of chromatin organization"/>
    <property type="evidence" value="ECO:0007669"/>
    <property type="project" value="TreeGrafter"/>
</dbReference>
<keyword evidence="21" id="KW-1185">Reference proteome</keyword>
<protein>
    <recommendedName>
        <fullName evidence="4 17">FACT complex subunit SSRP1</fullName>
    </recommendedName>
</protein>
<dbReference type="GO" id="GO:0006260">
    <property type="term" value="P:DNA replication"/>
    <property type="evidence" value="ECO:0007669"/>
    <property type="project" value="UniProtKB-KW"/>
</dbReference>
<keyword evidence="10 16" id="KW-0238">DNA-binding</keyword>
<dbReference type="InterPro" id="IPR035417">
    <property type="entry name" value="SSRP1/POB3_N"/>
</dbReference>
<evidence type="ECO:0000256" key="5">
    <source>
        <dbReference type="ARBA" id="ARBA00022454"/>
    </source>
</evidence>
<evidence type="ECO:0000256" key="14">
    <source>
        <dbReference type="ARBA" id="ARBA00057083"/>
    </source>
</evidence>
<evidence type="ECO:0000256" key="6">
    <source>
        <dbReference type="ARBA" id="ARBA00022705"/>
    </source>
</evidence>
<evidence type="ECO:0000256" key="15">
    <source>
        <dbReference type="ARBA" id="ARBA00058159"/>
    </source>
</evidence>
<evidence type="ECO:0000313" key="21">
    <source>
        <dbReference type="Proteomes" id="UP001107558"/>
    </source>
</evidence>
<dbReference type="GO" id="GO:0005730">
    <property type="term" value="C:nucleolus"/>
    <property type="evidence" value="ECO:0007669"/>
    <property type="project" value="UniProtKB-SubCell"/>
</dbReference>
<comment type="function">
    <text evidence="14">Found in condensed chromomeres. Binds preferentially to AT-rich DNA.</text>
</comment>
<dbReference type="FunFam" id="2.30.29.30:FF:000098">
    <property type="entry name" value="Fact complex subunit ssrp1"/>
    <property type="match status" value="1"/>
</dbReference>
<feature type="compositionally biased region" description="Low complexity" evidence="18">
    <location>
        <begin position="610"/>
        <end position="619"/>
    </location>
</feature>
<evidence type="ECO:0000259" key="19">
    <source>
        <dbReference type="PROSITE" id="PS50118"/>
    </source>
</evidence>
<keyword evidence="7 17" id="KW-0227">DNA damage</keyword>
<keyword evidence="6 17" id="KW-0235">DNA replication</keyword>
<evidence type="ECO:0000313" key="20">
    <source>
        <dbReference type="EMBL" id="KAG5672182.1"/>
    </source>
</evidence>
<evidence type="ECO:0000256" key="11">
    <source>
        <dbReference type="ARBA" id="ARBA00023163"/>
    </source>
</evidence>
<dbReference type="Gene3D" id="2.30.29.30">
    <property type="entry name" value="Pleckstrin-homology domain (PH domain)/Phosphotyrosine-binding domain (PTB)"/>
    <property type="match status" value="2"/>
</dbReference>
<dbReference type="GO" id="GO:0003723">
    <property type="term" value="F:RNA binding"/>
    <property type="evidence" value="ECO:0007669"/>
    <property type="project" value="UniProtKB-KW"/>
</dbReference>
<dbReference type="InterPro" id="IPR050454">
    <property type="entry name" value="RTT106/SSRP1_HistChap/FACT"/>
</dbReference>
<dbReference type="InterPro" id="IPR009071">
    <property type="entry name" value="HMG_box_dom"/>
</dbReference>
<proteinExistence type="inferred from homology"/>